<evidence type="ECO:0000256" key="6">
    <source>
        <dbReference type="ARBA" id="ARBA00022840"/>
    </source>
</evidence>
<keyword evidence="4" id="KW-0547">Nucleotide-binding</keyword>
<feature type="region of interest" description="Disordered" evidence="10">
    <location>
        <begin position="1923"/>
        <end position="1942"/>
    </location>
</feature>
<evidence type="ECO:0000256" key="9">
    <source>
        <dbReference type="SAM" id="Coils"/>
    </source>
</evidence>
<dbReference type="Gene3D" id="3.30.160.380">
    <property type="entry name" value="Dicer dimerisation domain"/>
    <property type="match status" value="1"/>
</dbReference>
<feature type="region of interest" description="Disordered" evidence="10">
    <location>
        <begin position="1264"/>
        <end position="1349"/>
    </location>
</feature>
<dbReference type="GO" id="GO:0004525">
    <property type="term" value="F:ribonuclease III activity"/>
    <property type="evidence" value="ECO:0007669"/>
    <property type="project" value="InterPro"/>
</dbReference>
<feature type="compositionally biased region" description="Acidic residues" evidence="10">
    <location>
        <begin position="134"/>
        <end position="147"/>
    </location>
</feature>
<evidence type="ECO:0000256" key="3">
    <source>
        <dbReference type="ARBA" id="ARBA00022691"/>
    </source>
</evidence>
<evidence type="ECO:0000256" key="7">
    <source>
        <dbReference type="PROSITE-ProRule" id="PRU01016"/>
    </source>
</evidence>
<keyword evidence="9" id="KW-0175">Coiled coil</keyword>
<dbReference type="Gene3D" id="1.10.1520.10">
    <property type="entry name" value="Ribonuclease III domain"/>
    <property type="match status" value="2"/>
</dbReference>
<dbReference type="SUPFAM" id="SSF53335">
    <property type="entry name" value="S-adenosyl-L-methionine-dependent methyltransferases"/>
    <property type="match status" value="1"/>
</dbReference>
<evidence type="ECO:0000313" key="14">
    <source>
        <dbReference type="EMBL" id="OEU13796.1"/>
    </source>
</evidence>
<evidence type="ECO:0000256" key="10">
    <source>
        <dbReference type="SAM" id="MobiDB-lite"/>
    </source>
</evidence>
<evidence type="ECO:0000259" key="13">
    <source>
        <dbReference type="PROSITE" id="PS51194"/>
    </source>
</evidence>
<dbReference type="PROSITE" id="PS00095">
    <property type="entry name" value="C5_MTASE_2"/>
    <property type="match status" value="1"/>
</dbReference>
<feature type="region of interest" description="Disordered" evidence="10">
    <location>
        <begin position="1001"/>
        <end position="1020"/>
    </location>
</feature>
<dbReference type="InterPro" id="IPR036389">
    <property type="entry name" value="RNase_III_sf"/>
</dbReference>
<reference evidence="14 15" key="1">
    <citation type="submission" date="2016-09" db="EMBL/GenBank/DDBJ databases">
        <title>Extensive genetic diversity and differential bi-allelic expression allows diatom success in the polar Southern Ocean.</title>
        <authorList>
            <consortium name="DOE Joint Genome Institute"/>
            <person name="Mock T."/>
            <person name="Otillar R.P."/>
            <person name="Strauss J."/>
            <person name="Dupont C."/>
            <person name="Frickenhaus S."/>
            <person name="Maumus F."/>
            <person name="Mcmullan M."/>
            <person name="Sanges R."/>
            <person name="Schmutz J."/>
            <person name="Toseland A."/>
            <person name="Valas R."/>
            <person name="Veluchamy A."/>
            <person name="Ward B.J."/>
            <person name="Allen A."/>
            <person name="Barry K."/>
            <person name="Falciatore A."/>
            <person name="Ferrante M."/>
            <person name="Fortunato A.E."/>
            <person name="Gloeckner G."/>
            <person name="Gruber A."/>
            <person name="Hipkin R."/>
            <person name="Janech M."/>
            <person name="Kroth P."/>
            <person name="Leese F."/>
            <person name="Lindquist E."/>
            <person name="Lyon B.R."/>
            <person name="Martin J."/>
            <person name="Mayer C."/>
            <person name="Parker M."/>
            <person name="Quesneville H."/>
            <person name="Raymond J."/>
            <person name="Uhlig C."/>
            <person name="Valentin K.U."/>
            <person name="Worden A.Z."/>
            <person name="Armbrust E.V."/>
            <person name="Bowler C."/>
            <person name="Green B."/>
            <person name="Moulton V."/>
            <person name="Van Oosterhout C."/>
            <person name="Grigoriev I."/>
        </authorList>
    </citation>
    <scope>NUCLEOTIDE SEQUENCE [LARGE SCALE GENOMIC DNA]</scope>
    <source>
        <strain evidence="14 15">CCMP1102</strain>
    </source>
</reference>
<dbReference type="InterPro" id="IPR018247">
    <property type="entry name" value="EF_Hand_1_Ca_BS"/>
</dbReference>
<keyword evidence="3 7" id="KW-0949">S-adenosyl-L-methionine</keyword>
<dbReference type="InParanoid" id="A0A1E7F6M2"/>
<comment type="similarity">
    <text evidence="7 8">Belongs to the class I-like SAM-binding methyltransferase superfamily. C5-methyltransferase family.</text>
</comment>
<feature type="compositionally biased region" description="Basic and acidic residues" evidence="10">
    <location>
        <begin position="1923"/>
        <end position="1937"/>
    </location>
</feature>
<dbReference type="InterPro" id="IPR000999">
    <property type="entry name" value="RNase_III_dom"/>
</dbReference>
<dbReference type="SUPFAM" id="SSF52540">
    <property type="entry name" value="P-loop containing nucleoside triphosphate hydrolases"/>
    <property type="match status" value="2"/>
</dbReference>
<dbReference type="Pfam" id="PF00271">
    <property type="entry name" value="Helicase_C"/>
    <property type="match status" value="1"/>
</dbReference>
<proteinExistence type="inferred from homology"/>
<dbReference type="OrthoDB" id="67027at2759"/>
<dbReference type="GO" id="GO:0005524">
    <property type="term" value="F:ATP binding"/>
    <property type="evidence" value="ECO:0007669"/>
    <property type="project" value="UniProtKB-KW"/>
</dbReference>
<feature type="compositionally biased region" description="Low complexity" evidence="10">
    <location>
        <begin position="1266"/>
        <end position="1280"/>
    </location>
</feature>
<evidence type="ECO:0000256" key="1">
    <source>
        <dbReference type="ARBA" id="ARBA00022603"/>
    </source>
</evidence>
<dbReference type="InterPro" id="IPR014001">
    <property type="entry name" value="Helicase_ATP-bd"/>
</dbReference>
<dbReference type="Gene3D" id="3.40.50.150">
    <property type="entry name" value="Vaccinia Virus protein VP39"/>
    <property type="match status" value="1"/>
</dbReference>
<feature type="region of interest" description="Disordered" evidence="10">
    <location>
        <begin position="1499"/>
        <end position="1563"/>
    </location>
</feature>
<dbReference type="Pfam" id="PF00270">
    <property type="entry name" value="DEAD"/>
    <property type="match status" value="1"/>
</dbReference>
<name>A0A1E7F6M2_9STRA</name>
<evidence type="ECO:0000256" key="4">
    <source>
        <dbReference type="ARBA" id="ARBA00022741"/>
    </source>
</evidence>
<dbReference type="InterPro" id="IPR001525">
    <property type="entry name" value="C5_MeTfrase"/>
</dbReference>
<dbReference type="Proteomes" id="UP000095751">
    <property type="component" value="Unassembled WGS sequence"/>
</dbReference>
<dbReference type="Pfam" id="PF00145">
    <property type="entry name" value="DNA_methylase"/>
    <property type="match status" value="1"/>
</dbReference>
<dbReference type="InterPro" id="IPR001650">
    <property type="entry name" value="Helicase_C-like"/>
</dbReference>
<evidence type="ECO:0000256" key="5">
    <source>
        <dbReference type="ARBA" id="ARBA00022801"/>
    </source>
</evidence>
<feature type="region of interest" description="Disordered" evidence="10">
    <location>
        <begin position="1948"/>
        <end position="1999"/>
    </location>
</feature>
<dbReference type="PROSITE" id="PS51194">
    <property type="entry name" value="HELICASE_CTER"/>
    <property type="match status" value="1"/>
</dbReference>
<dbReference type="PANTHER" id="PTHR14950:SF37">
    <property type="entry name" value="ENDORIBONUCLEASE DICER"/>
    <property type="match status" value="1"/>
</dbReference>
<evidence type="ECO:0000256" key="2">
    <source>
        <dbReference type="ARBA" id="ARBA00022679"/>
    </source>
</evidence>
<dbReference type="CDD" id="cd00593">
    <property type="entry name" value="RIBOc"/>
    <property type="match status" value="2"/>
</dbReference>
<accession>A0A1E7F6M2</accession>
<feature type="domain" description="RNase III" evidence="11">
    <location>
        <begin position="2781"/>
        <end position="2910"/>
    </location>
</feature>
<dbReference type="SUPFAM" id="SSF69065">
    <property type="entry name" value="RNase III domain-like"/>
    <property type="match status" value="2"/>
</dbReference>
<feature type="region of interest" description="Disordered" evidence="10">
    <location>
        <begin position="108"/>
        <end position="242"/>
    </location>
</feature>
<dbReference type="PANTHER" id="PTHR14950">
    <property type="entry name" value="DICER-RELATED"/>
    <property type="match status" value="1"/>
</dbReference>
<keyword evidence="5" id="KW-0378">Hydrolase</keyword>
<dbReference type="InterPro" id="IPR027417">
    <property type="entry name" value="P-loop_NTPase"/>
</dbReference>
<dbReference type="PRINTS" id="PR00105">
    <property type="entry name" value="C5METTRFRASE"/>
</dbReference>
<dbReference type="PROSITE" id="PS51679">
    <property type="entry name" value="SAM_MT_C5"/>
    <property type="match status" value="1"/>
</dbReference>
<dbReference type="EMBL" id="KV784361">
    <property type="protein sequence ID" value="OEU13796.1"/>
    <property type="molecule type" value="Genomic_DNA"/>
</dbReference>
<feature type="compositionally biased region" description="Polar residues" evidence="10">
    <location>
        <begin position="1281"/>
        <end position="1291"/>
    </location>
</feature>
<dbReference type="NCBIfam" id="TIGR00675">
    <property type="entry name" value="dcm"/>
    <property type="match status" value="1"/>
</dbReference>
<dbReference type="GO" id="GO:0006396">
    <property type="term" value="P:RNA processing"/>
    <property type="evidence" value="ECO:0007669"/>
    <property type="project" value="InterPro"/>
</dbReference>
<feature type="compositionally biased region" description="Basic and acidic residues" evidence="10">
    <location>
        <begin position="224"/>
        <end position="237"/>
    </location>
</feature>
<dbReference type="InterPro" id="IPR011545">
    <property type="entry name" value="DEAD/DEAH_box_helicase_dom"/>
</dbReference>
<dbReference type="PROSITE" id="PS51192">
    <property type="entry name" value="HELICASE_ATP_BIND_1"/>
    <property type="match status" value="1"/>
</dbReference>
<dbReference type="KEGG" id="fcy:FRACYDRAFT_242149"/>
<feature type="active site" evidence="7">
    <location>
        <position position="549"/>
    </location>
</feature>
<dbReference type="InterPro" id="IPR031303">
    <property type="entry name" value="C5_meth_CS"/>
</dbReference>
<keyword evidence="6" id="KW-0067">ATP-binding</keyword>
<feature type="compositionally biased region" description="Low complexity" evidence="10">
    <location>
        <begin position="1318"/>
        <end position="1349"/>
    </location>
</feature>
<dbReference type="GO" id="GO:0031047">
    <property type="term" value="P:regulatory ncRNA-mediated gene silencing"/>
    <property type="evidence" value="ECO:0007669"/>
    <property type="project" value="UniProtKB-ARBA"/>
</dbReference>
<dbReference type="Gene3D" id="3.90.120.10">
    <property type="entry name" value="DNA Methylase, subunit A, domain 2"/>
    <property type="match status" value="1"/>
</dbReference>
<protein>
    <recommendedName>
        <fullName evidence="16">Helicase ATP-binding domain-containing protein</fullName>
    </recommendedName>
</protein>
<feature type="compositionally biased region" description="Basic and acidic residues" evidence="10">
    <location>
        <begin position="1499"/>
        <end position="1510"/>
    </location>
</feature>
<evidence type="ECO:0000259" key="12">
    <source>
        <dbReference type="PROSITE" id="PS51192"/>
    </source>
</evidence>
<dbReference type="SMART" id="SM00487">
    <property type="entry name" value="DEXDc"/>
    <property type="match status" value="1"/>
</dbReference>
<dbReference type="PROSITE" id="PS00018">
    <property type="entry name" value="EF_HAND_1"/>
    <property type="match status" value="1"/>
</dbReference>
<evidence type="ECO:0000259" key="11">
    <source>
        <dbReference type="PROSITE" id="PS50142"/>
    </source>
</evidence>
<feature type="domain" description="RNase III" evidence="11">
    <location>
        <begin position="2600"/>
        <end position="2731"/>
    </location>
</feature>
<dbReference type="InterPro" id="IPR029063">
    <property type="entry name" value="SAM-dependent_MTases_sf"/>
</dbReference>
<keyword evidence="1 7" id="KW-0489">Methyltransferase</keyword>
<feature type="compositionally biased region" description="Acidic residues" evidence="10">
    <location>
        <begin position="1980"/>
        <end position="1990"/>
    </location>
</feature>
<dbReference type="SMART" id="SM00535">
    <property type="entry name" value="RIBOc"/>
    <property type="match status" value="2"/>
</dbReference>
<gene>
    <name evidence="14" type="ORF">FRACYDRAFT_242149</name>
</gene>
<dbReference type="GO" id="GO:0008168">
    <property type="term" value="F:methyltransferase activity"/>
    <property type="evidence" value="ECO:0007669"/>
    <property type="project" value="UniProtKB-KW"/>
</dbReference>
<evidence type="ECO:0008006" key="16">
    <source>
        <dbReference type="Google" id="ProtNLM"/>
    </source>
</evidence>
<dbReference type="Gene3D" id="3.40.50.300">
    <property type="entry name" value="P-loop containing nucleotide triphosphate hydrolases"/>
    <property type="match status" value="3"/>
</dbReference>
<dbReference type="Pfam" id="PF00636">
    <property type="entry name" value="Ribonuclease_3"/>
    <property type="match status" value="2"/>
</dbReference>
<evidence type="ECO:0000256" key="8">
    <source>
        <dbReference type="RuleBase" id="RU000416"/>
    </source>
</evidence>
<feature type="coiled-coil region" evidence="9">
    <location>
        <begin position="1119"/>
        <end position="1156"/>
    </location>
</feature>
<keyword evidence="2 7" id="KW-0808">Transferase</keyword>
<feature type="domain" description="Helicase C-terminal" evidence="13">
    <location>
        <begin position="1954"/>
        <end position="2147"/>
    </location>
</feature>
<feature type="compositionally biased region" description="Low complexity" evidence="10">
    <location>
        <begin position="1531"/>
        <end position="1548"/>
    </location>
</feature>
<organism evidence="14 15">
    <name type="scientific">Fragilariopsis cylindrus CCMP1102</name>
    <dbReference type="NCBI Taxonomy" id="635003"/>
    <lineage>
        <taxon>Eukaryota</taxon>
        <taxon>Sar</taxon>
        <taxon>Stramenopiles</taxon>
        <taxon>Ochrophyta</taxon>
        <taxon>Bacillariophyta</taxon>
        <taxon>Bacillariophyceae</taxon>
        <taxon>Bacillariophycidae</taxon>
        <taxon>Bacillariales</taxon>
        <taxon>Bacillariaceae</taxon>
        <taxon>Fragilariopsis</taxon>
    </lineage>
</organism>
<sequence>MDPSLQSVLNKMGIPKDDQARLLSNQISNYQSLKAKFRDIRDKSNISVESQKDLAVAIAYFDSLNVADPLYRFDEIEWMVFYAKYPVDCGINTNVDNDNDIEIIEISSDDEEVLGDNDVGMKQPPVARKKISSDDEEVLCAEDDDQGNNDVVMERPPVARKKISSDDEVIVMDDGKQNDDDDGMKRPTVADDDGKQNDDDDDMKRPTVAREKISSEDEVIVVDDDGKQNGDDNDKKRPPVARRKISLDNDMKCLPVSREKVKIPKPTGVTSTEQQQDSLHQKPNTEETLDMFEMADQGFDVNEDIFSAFDADEEKADTEANPIRNLSEVEFEGRRYKQRQCYYTKSAKGSSIVVGIRSFLSESEAYCVRVVHTCETFLGITKMKEEACIPNKHFPFEYVQLKRQELICLSKLGELVVAKGILDSPPESLPDWIYEPRIGRSRRPFGYTRDRSNMPSNVTRTRRPSREFRVLEGFTGAGGMHLGFKEEGFHTAMAVEYDDDAVATFKLNNPDVPVYHGDINEFTKRMRDDEEYSTSVVGNTPVTHTSSPCQGFSTANRNVTVSDSDHRNNELSMRFVDWLRLKQPLIGSFENVVGMWRRKRISWLRKILVECLNLGYQVRVMVLNAADYGDPQKRQRLIIFAAKNFVMMPNKPVRTHGSIRYCNDNDNACVDPFVTIGDVFEHLRQPYAKQTYPNMKDCKTTSFKPGESEDVFQLDYNGSAPTMKCASTCLHYAERVNSNNNSNIVNDNDDNDDNDDNFRCINVRECAAIQSFPYDYEFVGKTLTSKYKQAGNAVPVRLAAAIARTIRDSLLYYYQEELLDNDIQKPAAATTTTVNQPSYSIANKGNDTDDEESIEDVGALCLLNLQKYVEKKPEKEPEQICNLTTHAEALASITFKPRDEIIESNRRTTIAHMKKFGDGTLNPFPQSERFEIGDILHNIQKYNISPSEELGIPDLLNFLLNRTSRGGGKTMMPVEELKRKHNDMDDTTTTKTNTAVTAVVAEPTNRTRDEELENKTDSKDDVDVDIDIDIDIDIDNSSWTDADTDDDDGVFDDVDVDEDENDNGIILYSTTSMIIDDTEKEKEEDNNNNNNVAVVDSRNRKRGREEIMDDEVRITTEDDDESNNNNDRLILEIQQVQQQQQNRKLKRQNILQKQKQHYPGQFDDDSCNDNDTICTQQQPIIISHRHYPCFPDTDTDTAEENKVSTNGEKFVSTTTTTTATTATTVNNNKNNEEQNNILAFTDENKNGIINSDDIDNSNAVVITSDSSTSNNNFKISISNNHTQHSHPPTTGKTDDLNNHVCTTTHHHNHDTTEHNIHNNKNSSSSNSNNNSSSRNKNKNNTNNNSYSSSSSYFKFNERKFFSPPTFKPDTKDEAFRRIYAAIEEPMKRLENDGYEAYKQYLDDCNKSNSYNYSKNGTRNNFIYRLKNFDSTNSDRIKKREESIRKSLRDALVNGDPREYQRTIYEVAKKRNTIVNLGTGSGKTLIALLLIRDIWSSSEEKDLKEKKENKNKQQKLSKMIQQSSKKSKDDINNINDNNSGNNNNKINIDNNDDDDNLKSTTKKGNKKQQTLFLVPSVALAIQQSLTLRANLPRLRVETACYASTSSKRARISLGKCDIIVATHGAIQDLLMHYGDTFSMERFNLVVIDECHYAASGNHTYRHLMEKFYHTLELERRPRILGLTASPLLNVKESHSIEQLKTMLDNLESTLDSKLVSAAGLIVVEDDDNDTTATTTTNNILNRVIDERALNFCGTNTNRSIPSADNLDLLPSRYREFKQLEHLYKDLGPLVLTIYCAVLRRELSRNVFENESSHQFDRSMNHLRRIVEFCDQEIMILPNNGRNDKLLALEELIETLIEEKGGTNTIGLVFVERRITALALHCYFLWRHERIADGKAYSSWLFGKQARRQKGESDTLFKLKSSRDLADQGDDRGDDRFDDSTDDPMYVFQQGKEEQDTTDAINLDEAPGNDDTDLFHIQSMDAESDSEDENEGSTERNATNNYLKRSGRVSIKTVALVRNPVQIFNSLSMAKTRFKESEKVELCKKWIHKESNVRDVLSKLRRGDFNLMFATSVVEEGVDVQACSFVVVFDGLISIKGYIQMKGRARKQDAKFFVFGDPHDDRRSKLDLCVAQRMERKIQNIIEQRMGIYAPTIQGFSSYDENNQSPALSKEIAAVEAGAYKVGDAIVDIQSAKSLLNRYFLSIPLDPFDRCKKESLIAYMPCFETDRLVLPIHLPSDIRNVILPTKYKNLPRRETQKVLSLMACVRLQCNGLLNERLLPLTRKDMQSHILKVATQKLEKIETSPLNLDDFYSGVRRHLIVYPLKQESSPLSNYYSKLNGKGHSLGLITTAPIKEIKPFPLYHAEFGEVIISVGEPMRISCSSEEFVILQQMFLLLLNERWCRRSRNIFYETRKKDQYNAVNRPYLVGVLSSSDDLDWDFMMTLLNESNRPKEERTRVTREVSSTEGLPEPRIWRTSYNESIQYVVFGPSGKSCGAPVPYEKEGVNTYCDYYKQAHSLEFPQDCPLFQAQRIWSLPSGLPTKSTKDLPTDLKEACFDFVNIPQQAFFEDALANAHIASLSIFLPQILFLFERQQKTVAFIEHCERHISTLGSCFRKMDFGRVAIAITAKSCSPDINYDKWEYIGDAVLKLLQTDSLLKSPRFKHFVQLFHEGDLSMLRSDFIMMTSLSRGKWIPSPLKIIETIPSRVKDTGMGRMKILADVIESILGIVYLDFGYHITMKVGNELRVTLPWDETDISVAVGESGEIENSVLLNAVEMCTGAKAFNRPKLVDEAFTHPSAIDAIVPSYQRLEWIGDSVLCLCAREWLYKNLGEVTLGDLVLAEGAIVSNETLGFVSMKYGLQQYLNHRDQSLPKRIESYCWNVQEGCGLWGGDPPKPIADIVEAVLGAVHVDSDFESGQAATMQMMSPVFSVFKQTLTEKGGGIDAFLKVMKHPKKSLQEMTGQLLEVMVCSEHEFASSFLDDDEENSIAIPQILHKDEWRNPMRGGDGGRNVTCYVSFVSLLGFPLVVVAGENATVARNKASSLVREAIERHSELKKRIGTCRSKVESGLTFAIRNQRRNQQRQRKGYESDGDD</sequence>
<dbReference type="SMART" id="SM00490">
    <property type="entry name" value="HELICc"/>
    <property type="match status" value="1"/>
</dbReference>
<feature type="compositionally biased region" description="Basic and acidic residues" evidence="10">
    <location>
        <begin position="1005"/>
        <end position="1020"/>
    </location>
</feature>
<dbReference type="GO" id="GO:0032259">
    <property type="term" value="P:methylation"/>
    <property type="evidence" value="ECO:0007669"/>
    <property type="project" value="UniProtKB-KW"/>
</dbReference>
<dbReference type="InterPro" id="IPR038248">
    <property type="entry name" value="Dicer_dimer_sf"/>
</dbReference>
<keyword evidence="15" id="KW-1185">Reference proteome</keyword>
<dbReference type="GO" id="GO:0003676">
    <property type="term" value="F:nucleic acid binding"/>
    <property type="evidence" value="ECO:0007669"/>
    <property type="project" value="InterPro"/>
</dbReference>
<feature type="compositionally biased region" description="Basic and acidic residues" evidence="10">
    <location>
        <begin position="173"/>
        <end position="215"/>
    </location>
</feature>
<evidence type="ECO:0000313" key="15">
    <source>
        <dbReference type="Proteomes" id="UP000095751"/>
    </source>
</evidence>
<feature type="domain" description="Helicase ATP-binding" evidence="12">
    <location>
        <begin position="1463"/>
        <end position="1703"/>
    </location>
</feature>
<dbReference type="PROSITE" id="PS50142">
    <property type="entry name" value="RNASE_3_2"/>
    <property type="match status" value="2"/>
</dbReference>